<keyword evidence="2" id="KW-1133">Transmembrane helix</keyword>
<feature type="compositionally biased region" description="Polar residues" evidence="1">
    <location>
        <begin position="43"/>
        <end position="57"/>
    </location>
</feature>
<feature type="region of interest" description="Disordered" evidence="1">
    <location>
        <begin position="43"/>
        <end position="64"/>
    </location>
</feature>
<protein>
    <submittedName>
        <fullName evidence="3">Uncharacterized protein</fullName>
    </submittedName>
</protein>
<dbReference type="OrthoDB" id="2991037at2"/>
<keyword evidence="2" id="KW-0472">Membrane</keyword>
<organism evidence="3 4">
    <name type="scientific">Baia soyae</name>
    <dbReference type="NCBI Taxonomy" id="1544746"/>
    <lineage>
        <taxon>Bacteria</taxon>
        <taxon>Bacillati</taxon>
        <taxon>Bacillota</taxon>
        <taxon>Bacilli</taxon>
        <taxon>Bacillales</taxon>
        <taxon>Thermoactinomycetaceae</taxon>
        <taxon>Baia</taxon>
    </lineage>
</organism>
<dbReference type="EMBL" id="SLXV01000013">
    <property type="protein sequence ID" value="TCP69120.1"/>
    <property type="molecule type" value="Genomic_DNA"/>
</dbReference>
<gene>
    <name evidence="3" type="ORF">EDD57_11342</name>
</gene>
<proteinExistence type="predicted"/>
<evidence type="ECO:0000313" key="3">
    <source>
        <dbReference type="EMBL" id="TCP69120.1"/>
    </source>
</evidence>
<dbReference type="Proteomes" id="UP000294746">
    <property type="component" value="Unassembled WGS sequence"/>
</dbReference>
<comment type="caution">
    <text evidence="3">The sequence shown here is derived from an EMBL/GenBank/DDBJ whole genome shotgun (WGS) entry which is preliminary data.</text>
</comment>
<accession>A0A4R2RXA1</accession>
<reference evidence="3 4" key="1">
    <citation type="submission" date="2019-03" db="EMBL/GenBank/DDBJ databases">
        <title>Genomic Encyclopedia of Type Strains, Phase IV (KMG-IV): sequencing the most valuable type-strain genomes for metagenomic binning, comparative biology and taxonomic classification.</title>
        <authorList>
            <person name="Goeker M."/>
        </authorList>
    </citation>
    <scope>NUCLEOTIDE SEQUENCE [LARGE SCALE GENOMIC DNA]</scope>
    <source>
        <strain evidence="3 4">DSM 46831</strain>
    </source>
</reference>
<evidence type="ECO:0000256" key="2">
    <source>
        <dbReference type="SAM" id="Phobius"/>
    </source>
</evidence>
<name>A0A4R2RXA1_9BACL</name>
<evidence type="ECO:0000256" key="1">
    <source>
        <dbReference type="SAM" id="MobiDB-lite"/>
    </source>
</evidence>
<dbReference type="RefSeq" id="WP_131848563.1">
    <property type="nucleotide sequence ID" value="NZ_SLXV01000013.1"/>
</dbReference>
<keyword evidence="2" id="KW-0812">Transmembrane</keyword>
<feature type="transmembrane region" description="Helical" evidence="2">
    <location>
        <begin position="12"/>
        <end position="31"/>
    </location>
</feature>
<evidence type="ECO:0000313" key="4">
    <source>
        <dbReference type="Proteomes" id="UP000294746"/>
    </source>
</evidence>
<dbReference type="AlphaFoldDB" id="A0A4R2RXA1"/>
<keyword evidence="4" id="KW-1185">Reference proteome</keyword>
<sequence length="108" mass="12136">MENKWLPTIIQSCLGTAIAINLMLVAMLLWVPQATSVTATAYPTQNGTKNEYTSELQSRQDKGSYQVEAYQEYEVTRDGDGKIVKKQATDETTYLRYWNGESSTESGE</sequence>